<dbReference type="Pfam" id="PF07690">
    <property type="entry name" value="MFS_1"/>
    <property type="match status" value="2"/>
</dbReference>
<dbReference type="SUPFAM" id="SSF90229">
    <property type="entry name" value="CCCH zinc finger"/>
    <property type="match status" value="2"/>
</dbReference>
<dbReference type="PROSITE" id="PS00518">
    <property type="entry name" value="ZF_RING_1"/>
    <property type="match status" value="1"/>
</dbReference>
<evidence type="ECO:0000256" key="5">
    <source>
        <dbReference type="ARBA" id="ARBA00022833"/>
    </source>
</evidence>
<feature type="compositionally biased region" description="Basic residues" evidence="9">
    <location>
        <begin position="880"/>
        <end position="892"/>
    </location>
</feature>
<feature type="region of interest" description="Disordered" evidence="9">
    <location>
        <begin position="618"/>
        <end position="644"/>
    </location>
</feature>
<dbReference type="PROSITE" id="PS50850">
    <property type="entry name" value="MFS"/>
    <property type="match status" value="1"/>
</dbReference>
<dbReference type="AlphaFoldDB" id="A0A9P8A069"/>
<dbReference type="Gene3D" id="4.10.1000.10">
    <property type="entry name" value="Zinc finger, CCCH-type"/>
    <property type="match status" value="1"/>
</dbReference>
<keyword evidence="7 10" id="KW-0472">Membrane</keyword>
<dbReference type="EMBL" id="JAIFTL010000293">
    <property type="protein sequence ID" value="KAG9320415.1"/>
    <property type="molecule type" value="Genomic_DNA"/>
</dbReference>
<feature type="transmembrane region" description="Helical" evidence="10">
    <location>
        <begin position="133"/>
        <end position="152"/>
    </location>
</feature>
<feature type="domain" description="RING-type" evidence="11">
    <location>
        <begin position="720"/>
        <end position="774"/>
    </location>
</feature>
<feature type="domain" description="C3H1-type" evidence="12">
    <location>
        <begin position="577"/>
        <end position="604"/>
    </location>
</feature>
<feature type="zinc finger region" description="C3H1-type" evidence="8">
    <location>
        <begin position="803"/>
        <end position="834"/>
    </location>
</feature>
<evidence type="ECO:0000259" key="12">
    <source>
        <dbReference type="PROSITE" id="PS50103"/>
    </source>
</evidence>
<evidence type="ECO:0000256" key="8">
    <source>
        <dbReference type="PROSITE-ProRule" id="PRU00723"/>
    </source>
</evidence>
<feature type="zinc finger region" description="C3H1-type" evidence="8">
    <location>
        <begin position="577"/>
        <end position="604"/>
    </location>
</feature>
<evidence type="ECO:0000256" key="6">
    <source>
        <dbReference type="ARBA" id="ARBA00022989"/>
    </source>
</evidence>
<feature type="compositionally biased region" description="Acidic residues" evidence="9">
    <location>
        <begin position="944"/>
        <end position="986"/>
    </location>
</feature>
<proteinExistence type="predicted"/>
<dbReference type="PROSITE" id="PS50089">
    <property type="entry name" value="ZF_RING_2"/>
    <property type="match status" value="1"/>
</dbReference>
<evidence type="ECO:0000256" key="4">
    <source>
        <dbReference type="ARBA" id="ARBA00022771"/>
    </source>
</evidence>
<feature type="transmembrane region" description="Helical" evidence="10">
    <location>
        <begin position="339"/>
        <end position="358"/>
    </location>
</feature>
<dbReference type="InterPro" id="IPR018957">
    <property type="entry name" value="Znf_C3HC4_RING-type"/>
</dbReference>
<feature type="transmembrane region" description="Helical" evidence="10">
    <location>
        <begin position="300"/>
        <end position="319"/>
    </location>
</feature>
<dbReference type="InterPro" id="IPR013083">
    <property type="entry name" value="Znf_RING/FYVE/PHD"/>
</dbReference>
<keyword evidence="3 8" id="KW-0479">Metal-binding</keyword>
<dbReference type="CDD" id="cd17321">
    <property type="entry name" value="MFS_MMR_MDR_like"/>
    <property type="match status" value="1"/>
</dbReference>
<dbReference type="InterPro" id="IPR020846">
    <property type="entry name" value="MFS_dom"/>
</dbReference>
<feature type="transmembrane region" description="Helical" evidence="10">
    <location>
        <begin position="442"/>
        <end position="466"/>
    </location>
</feature>
<evidence type="ECO:0000256" key="1">
    <source>
        <dbReference type="ARBA" id="ARBA00004141"/>
    </source>
</evidence>
<feature type="zinc finger region" description="C3H1-type" evidence="8">
    <location>
        <begin position="650"/>
        <end position="677"/>
    </location>
</feature>
<feature type="transmembrane region" description="Helical" evidence="10">
    <location>
        <begin position="62"/>
        <end position="85"/>
    </location>
</feature>
<feature type="region of interest" description="Disordered" evidence="9">
    <location>
        <begin position="838"/>
        <end position="897"/>
    </location>
</feature>
<feature type="transmembrane region" description="Helical" evidence="10">
    <location>
        <begin position="408"/>
        <end position="430"/>
    </location>
</feature>
<dbReference type="GO" id="GO:0005886">
    <property type="term" value="C:plasma membrane"/>
    <property type="evidence" value="ECO:0007669"/>
    <property type="project" value="TreeGrafter"/>
</dbReference>
<dbReference type="InterPro" id="IPR036855">
    <property type="entry name" value="Znf_CCCH_sf"/>
</dbReference>
<evidence type="ECO:0000256" key="10">
    <source>
        <dbReference type="SAM" id="Phobius"/>
    </source>
</evidence>
<feature type="region of interest" description="Disordered" evidence="9">
    <location>
        <begin position="941"/>
        <end position="986"/>
    </location>
</feature>
<keyword evidence="5 8" id="KW-0862">Zinc</keyword>
<dbReference type="InterPro" id="IPR017907">
    <property type="entry name" value="Znf_RING_CS"/>
</dbReference>
<feature type="transmembrane region" description="Helical" evidence="10">
    <location>
        <begin position="194"/>
        <end position="218"/>
    </location>
</feature>
<evidence type="ECO:0008006" key="16">
    <source>
        <dbReference type="Google" id="ProtNLM"/>
    </source>
</evidence>
<evidence type="ECO:0000313" key="15">
    <source>
        <dbReference type="Proteomes" id="UP000717515"/>
    </source>
</evidence>
<dbReference type="SMART" id="SM00356">
    <property type="entry name" value="ZnF_C3H1"/>
    <property type="match status" value="3"/>
</dbReference>
<feature type="transmembrane region" description="Helical" evidence="10">
    <location>
        <begin position="164"/>
        <end position="182"/>
    </location>
</feature>
<feature type="domain" description="Major facilitator superfamily (MFS) profile" evidence="13">
    <location>
        <begin position="64"/>
        <end position="557"/>
    </location>
</feature>
<dbReference type="InterPro" id="IPR036259">
    <property type="entry name" value="MFS_trans_sf"/>
</dbReference>
<dbReference type="Gene3D" id="1.20.1720.10">
    <property type="entry name" value="Multidrug resistance protein D"/>
    <property type="match status" value="1"/>
</dbReference>
<dbReference type="Pfam" id="PF14608">
    <property type="entry name" value="zf-CCCH_2"/>
    <property type="match status" value="3"/>
</dbReference>
<feature type="transmembrane region" description="Helical" evidence="10">
    <location>
        <begin position="378"/>
        <end position="396"/>
    </location>
</feature>
<feature type="transmembrane region" description="Helical" evidence="10">
    <location>
        <begin position="266"/>
        <end position="288"/>
    </location>
</feature>
<dbReference type="InterPro" id="IPR001841">
    <property type="entry name" value="Znf_RING"/>
</dbReference>
<comment type="caution">
    <text evidence="14">The sequence shown here is derived from an EMBL/GenBank/DDBJ whole genome shotgun (WGS) entry which is preliminary data.</text>
</comment>
<dbReference type="PROSITE" id="PS50103">
    <property type="entry name" value="ZF_C3H1"/>
    <property type="match status" value="3"/>
</dbReference>
<keyword evidence="6 10" id="KW-1133">Transmembrane helix</keyword>
<accession>A0A9P8A069</accession>
<evidence type="ECO:0000256" key="7">
    <source>
        <dbReference type="ARBA" id="ARBA00023136"/>
    </source>
</evidence>
<dbReference type="Gene3D" id="3.30.40.10">
    <property type="entry name" value="Zinc/RING finger domain, C3HC4 (zinc finger)"/>
    <property type="match status" value="1"/>
</dbReference>
<dbReference type="Proteomes" id="UP000717515">
    <property type="component" value="Unassembled WGS sequence"/>
</dbReference>
<gene>
    <name evidence="14" type="ORF">KVV02_008355</name>
</gene>
<dbReference type="PANTHER" id="PTHR23501">
    <property type="entry name" value="MAJOR FACILITATOR SUPERFAMILY"/>
    <property type="match status" value="1"/>
</dbReference>
<feature type="compositionally biased region" description="Basic residues" evidence="9">
    <location>
        <begin position="849"/>
        <end position="870"/>
    </location>
</feature>
<comment type="subcellular location">
    <subcellularLocation>
        <location evidence="1">Membrane</location>
        <topology evidence="1">Multi-pass membrane protein</topology>
    </subcellularLocation>
</comment>
<keyword evidence="2 10" id="KW-0812">Transmembrane</keyword>
<dbReference type="GO" id="GO:0022857">
    <property type="term" value="F:transmembrane transporter activity"/>
    <property type="evidence" value="ECO:0007669"/>
    <property type="project" value="InterPro"/>
</dbReference>
<feature type="transmembrane region" description="Helical" evidence="10">
    <location>
        <begin position="224"/>
        <end position="245"/>
    </location>
</feature>
<evidence type="ECO:0000256" key="3">
    <source>
        <dbReference type="ARBA" id="ARBA00022723"/>
    </source>
</evidence>
<dbReference type="PANTHER" id="PTHR23501:SF5">
    <property type="entry name" value="TRANSPORT PROTEIN"/>
    <property type="match status" value="1"/>
</dbReference>
<dbReference type="InterPro" id="IPR011701">
    <property type="entry name" value="MFS"/>
</dbReference>
<dbReference type="Gene3D" id="1.20.1250.20">
    <property type="entry name" value="MFS general substrate transporter like domains"/>
    <property type="match status" value="1"/>
</dbReference>
<evidence type="ECO:0000259" key="13">
    <source>
        <dbReference type="PROSITE" id="PS50850"/>
    </source>
</evidence>
<evidence type="ECO:0000256" key="9">
    <source>
        <dbReference type="SAM" id="MobiDB-lite"/>
    </source>
</evidence>
<sequence length="1004" mass="110157">MADKQEYLEGTVAVSNHSSSVSGTIAENLRHEMEHETKEQTALDIEMAKARKTSQEPASRRWIVLATATLGALFVSLQGSALVVALPDLMQNLNIDFATIIWVLLTYTLAITATVPLLGYIGDAGLRGIRCRMFNIGFLVFTVGSLLCGISQKKYNGYDLLAYRVIQGLGGALLFSNCFAVVADKFYPYNQVGLASGIINIAFAAGTILGPVIGGATVKASWKWVFFFNLPFGAIGTLAGFAFCHDTIFPHVEYASYGKLVKSFDYTGFISLTTSISLLFVVVVSALFPNGKVSETSSLIGMGVAFGVLFVVFLVQEAFVRGGKRFNALKAPFMDFRLFSNWVFNNTVVLGGLAGGVARTNLTFSFIFFFQGPYGKDPLMAGILLIPFGLGIMLAGMPSGKLADTLGFRYLCFGGLALASVATLIMPLVIKPDTNTWVISTLLLVNGLGWGLYSSPSASISMLCILPQQRASSSSLRIMFTMLSQMIAIVICFKVIISGMPPEAVQELFIYGGGIDAKYLDSFMTGWKVVCWITFAITLVCCACAWALPVTPVMATAAPEDEAESESGAAGEREDSMSSRTPCRFFLAGNCRKGSRCLFYHDGFSSIPAGIMADATGEETSISPGHRGDTQASASSSTSTSSSSTARPAYAAVRPCQWYMAGYCLRGDSCWFSHNRAWIDPSYGRNDAVAVDDSEDEDQVAAVSSRAREDSDHETEGQKCAICLEEPSTFGLLVSCNHAFCLTCIRTWRAKDIAPDMHPQDRNGSVTKACPNCRTPSLYIVPSSYFPTSPEQKEIIIRNYKEATARRPCKHFKESGDRHWCPFGDSCFFAHQDENGEPCKVNPESDPRRWRRQQRHHHNHHNYHPHHHTHFGGGDGGGGGRHRHFAGRHHPSRSSGYAPEETFEFRTFFAGLAGLDDLSEVDIEALRVVFAELTRPSLGHDLVDLDEDDFDDDDDDGWEDEEEDDDDDGDDDGDYDEDEDITDNGYDDDYRLLLHYLHHHPEEL</sequence>
<feature type="compositionally biased region" description="Low complexity" evidence="9">
    <location>
        <begin position="632"/>
        <end position="644"/>
    </location>
</feature>
<dbReference type="CDD" id="cd16521">
    <property type="entry name" value="RING-HC_MKRN"/>
    <property type="match status" value="1"/>
</dbReference>
<dbReference type="SUPFAM" id="SSF57850">
    <property type="entry name" value="RING/U-box"/>
    <property type="match status" value="1"/>
</dbReference>
<dbReference type="SMART" id="SM00184">
    <property type="entry name" value="RING"/>
    <property type="match status" value="1"/>
</dbReference>
<dbReference type="SUPFAM" id="SSF103473">
    <property type="entry name" value="MFS general substrate transporter"/>
    <property type="match status" value="1"/>
</dbReference>
<feature type="transmembrane region" description="Helical" evidence="10">
    <location>
        <begin position="97"/>
        <end position="121"/>
    </location>
</feature>
<evidence type="ECO:0000256" key="2">
    <source>
        <dbReference type="ARBA" id="ARBA00022692"/>
    </source>
</evidence>
<organism evidence="14 15">
    <name type="scientific">Mortierella alpina</name>
    <name type="common">Oleaginous fungus</name>
    <name type="synonym">Mortierella renispora</name>
    <dbReference type="NCBI Taxonomy" id="64518"/>
    <lineage>
        <taxon>Eukaryota</taxon>
        <taxon>Fungi</taxon>
        <taxon>Fungi incertae sedis</taxon>
        <taxon>Mucoromycota</taxon>
        <taxon>Mortierellomycotina</taxon>
        <taxon>Mortierellomycetes</taxon>
        <taxon>Mortierellales</taxon>
        <taxon>Mortierellaceae</taxon>
        <taxon>Mortierella</taxon>
    </lineage>
</organism>
<evidence type="ECO:0000313" key="14">
    <source>
        <dbReference type="EMBL" id="KAG9320415.1"/>
    </source>
</evidence>
<keyword evidence="4 8" id="KW-0863">Zinc-finger</keyword>
<dbReference type="Pfam" id="PF00097">
    <property type="entry name" value="zf-C3HC4"/>
    <property type="match status" value="1"/>
</dbReference>
<feature type="domain" description="C3H1-type" evidence="12">
    <location>
        <begin position="650"/>
        <end position="677"/>
    </location>
</feature>
<reference evidence="14" key="1">
    <citation type="submission" date="2021-07" db="EMBL/GenBank/DDBJ databases">
        <title>Draft genome of Mortierella alpina, strain LL118, isolated from an aspen leaf litter sample.</title>
        <authorList>
            <person name="Yang S."/>
            <person name="Vinatzer B.A."/>
        </authorList>
    </citation>
    <scope>NUCLEOTIDE SEQUENCE</scope>
    <source>
        <strain evidence="14">LL118</strain>
    </source>
</reference>
<feature type="transmembrane region" description="Helical" evidence="10">
    <location>
        <begin position="478"/>
        <end position="497"/>
    </location>
</feature>
<dbReference type="InterPro" id="IPR000571">
    <property type="entry name" value="Znf_CCCH"/>
</dbReference>
<feature type="domain" description="C3H1-type" evidence="12">
    <location>
        <begin position="803"/>
        <end position="834"/>
    </location>
</feature>
<dbReference type="GO" id="GO:0008270">
    <property type="term" value="F:zinc ion binding"/>
    <property type="evidence" value="ECO:0007669"/>
    <property type="project" value="UniProtKB-KW"/>
</dbReference>
<name>A0A9P8A069_MORAP</name>
<evidence type="ECO:0000259" key="11">
    <source>
        <dbReference type="PROSITE" id="PS50089"/>
    </source>
</evidence>
<protein>
    <recommendedName>
        <fullName evidence="16">RING-type E3 ubiquitin transferase</fullName>
    </recommendedName>
</protein>